<keyword evidence="4" id="KW-1185">Reference proteome</keyword>
<dbReference type="SUPFAM" id="SSF51556">
    <property type="entry name" value="Metallo-dependent hydrolases"/>
    <property type="match status" value="1"/>
</dbReference>
<dbReference type="InterPro" id="IPR032466">
    <property type="entry name" value="Metal_Hydrolase"/>
</dbReference>
<dbReference type="InterPro" id="IPR006680">
    <property type="entry name" value="Amidohydro-rel"/>
</dbReference>
<organism evidence="3 4">
    <name type="scientific">Paenibacillus lemnae</name>
    <dbReference type="NCBI Taxonomy" id="1330551"/>
    <lineage>
        <taxon>Bacteria</taxon>
        <taxon>Bacillati</taxon>
        <taxon>Bacillota</taxon>
        <taxon>Bacilli</taxon>
        <taxon>Bacillales</taxon>
        <taxon>Paenibacillaceae</taxon>
        <taxon>Paenibacillus</taxon>
    </lineage>
</organism>
<dbReference type="AlphaFoldDB" id="A0A848M8J9"/>
<dbReference type="RefSeq" id="WP_169504625.1">
    <property type="nucleotide sequence ID" value="NZ_JABBPN010000006.1"/>
</dbReference>
<keyword evidence="3" id="KW-0378">Hydrolase</keyword>
<dbReference type="Proteomes" id="UP000565468">
    <property type="component" value="Unassembled WGS sequence"/>
</dbReference>
<dbReference type="EMBL" id="JABBPN010000006">
    <property type="protein sequence ID" value="NMO95834.1"/>
    <property type="molecule type" value="Genomic_DNA"/>
</dbReference>
<feature type="domain" description="Amidohydrolase-related" evidence="2">
    <location>
        <begin position="8"/>
        <end position="280"/>
    </location>
</feature>
<evidence type="ECO:0000313" key="4">
    <source>
        <dbReference type="Proteomes" id="UP000565468"/>
    </source>
</evidence>
<comment type="similarity">
    <text evidence="1">Belongs to the metallo-dependent hydrolases superfamily.</text>
</comment>
<dbReference type="Gene3D" id="3.20.20.140">
    <property type="entry name" value="Metal-dependent hydrolases"/>
    <property type="match status" value="1"/>
</dbReference>
<dbReference type="PANTHER" id="PTHR43569">
    <property type="entry name" value="AMIDOHYDROLASE"/>
    <property type="match status" value="1"/>
</dbReference>
<dbReference type="PANTHER" id="PTHR43569:SF2">
    <property type="entry name" value="AMIDOHYDROLASE-RELATED DOMAIN-CONTAINING PROTEIN"/>
    <property type="match status" value="1"/>
</dbReference>
<evidence type="ECO:0000313" key="3">
    <source>
        <dbReference type="EMBL" id="NMO95834.1"/>
    </source>
</evidence>
<gene>
    <name evidence="3" type="ORF">HII30_08645</name>
</gene>
<dbReference type="InterPro" id="IPR052350">
    <property type="entry name" value="Metallo-dep_Lactonases"/>
</dbReference>
<protein>
    <submittedName>
        <fullName evidence="3">Amidohydrolase family protein</fullName>
    </submittedName>
</protein>
<comment type="caution">
    <text evidence="3">The sequence shown here is derived from an EMBL/GenBank/DDBJ whole genome shotgun (WGS) entry which is preliminary data.</text>
</comment>
<dbReference type="GO" id="GO:0016787">
    <property type="term" value="F:hydrolase activity"/>
    <property type="evidence" value="ECO:0007669"/>
    <property type="project" value="UniProtKB-KW"/>
</dbReference>
<dbReference type="Pfam" id="PF04909">
    <property type="entry name" value="Amidohydro_2"/>
    <property type="match status" value="1"/>
</dbReference>
<reference evidence="3 4" key="1">
    <citation type="submission" date="2020-04" db="EMBL/GenBank/DDBJ databases">
        <title>Paenibacillus algicola sp. nov., a novel marine bacterium producing alginate lyase.</title>
        <authorList>
            <person name="Huang H."/>
        </authorList>
    </citation>
    <scope>NUCLEOTIDE SEQUENCE [LARGE SCALE GENOMIC DNA]</scope>
    <source>
        <strain evidence="3 4">L7-75</strain>
    </source>
</reference>
<evidence type="ECO:0000256" key="1">
    <source>
        <dbReference type="ARBA" id="ARBA00038310"/>
    </source>
</evidence>
<sequence length="290" mass="32941">MNSKHIRIDAHQHYWSIERGDYGWITPDIPVLYRDFLPDDLLPNLEKHNIQHTIVVQAAPTIEETKYLLKMTADEPSVIGVVGYLDLQDLNHWNHYEQCAAYEKYAGFRIMIQDMPDPSVILDDAYIEALKKYAEHGVPVDLLVTSDQLETLAEMLDRVPGLHAVLDHIGKPDIAGSQRETWSDQIHRIANHSNVYCKISGMVTEADPHGWSKEDFVPYITEVMDSFGSDRVMFGSDWPVCLMAGTYDEVMDILVSALPSNFGENEQAGLFGENAKRFYKIKASAEKENL</sequence>
<evidence type="ECO:0000259" key="2">
    <source>
        <dbReference type="Pfam" id="PF04909"/>
    </source>
</evidence>
<accession>A0A848M8J9</accession>
<name>A0A848M8J9_PAELE</name>
<proteinExistence type="inferred from homology"/>